<dbReference type="InterPro" id="IPR044946">
    <property type="entry name" value="Restrct_endonuc_typeI_TRD_sf"/>
</dbReference>
<evidence type="ECO:0000256" key="1">
    <source>
        <dbReference type="ARBA" id="ARBA00010923"/>
    </source>
</evidence>
<evidence type="ECO:0000313" key="7">
    <source>
        <dbReference type="Proteomes" id="UP000254841"/>
    </source>
</evidence>
<feature type="domain" description="Type I restriction modification DNA specificity" evidence="5">
    <location>
        <begin position="38"/>
        <end position="195"/>
    </location>
</feature>
<keyword evidence="4" id="KW-0175">Coiled coil</keyword>
<dbReference type="Proteomes" id="UP000254841">
    <property type="component" value="Unassembled WGS sequence"/>
</dbReference>
<dbReference type="CDD" id="cd17246">
    <property type="entry name" value="RMtype1_S_SonII-TRD2-CR2_like"/>
    <property type="match status" value="1"/>
</dbReference>
<evidence type="ECO:0000259" key="5">
    <source>
        <dbReference type="Pfam" id="PF01420"/>
    </source>
</evidence>
<dbReference type="EMBL" id="UGHV01000001">
    <property type="protein sequence ID" value="STO97925.1"/>
    <property type="molecule type" value="Genomic_DNA"/>
</dbReference>
<dbReference type="GO" id="GO:0009307">
    <property type="term" value="P:DNA restriction-modification system"/>
    <property type="evidence" value="ECO:0007669"/>
    <property type="project" value="UniProtKB-KW"/>
</dbReference>
<dbReference type="Gene3D" id="3.90.220.20">
    <property type="entry name" value="DNA methylase specificity domains"/>
    <property type="match status" value="2"/>
</dbReference>
<dbReference type="PANTHER" id="PTHR30408:SF12">
    <property type="entry name" value="TYPE I RESTRICTION ENZYME MJAVIII SPECIFICITY SUBUNIT"/>
    <property type="match status" value="1"/>
</dbReference>
<organism evidence="6 7">
    <name type="scientific">Helicobacter canis</name>
    <dbReference type="NCBI Taxonomy" id="29419"/>
    <lineage>
        <taxon>Bacteria</taxon>
        <taxon>Pseudomonadati</taxon>
        <taxon>Campylobacterota</taxon>
        <taxon>Epsilonproteobacteria</taxon>
        <taxon>Campylobacterales</taxon>
        <taxon>Helicobacteraceae</taxon>
        <taxon>Helicobacter</taxon>
    </lineage>
</organism>
<sequence>MSKVQIVWFRDLKLWDLKSNLFDKEMFANSKFPLVQISTFLHRNKTQIKIQNNETYKRVTIKTKGQGCHLRDTLKGSLIGTKNQFLIKEGQFLISKIDARNGAFGVVSQDIHNAIITGNFWTYDIDTSKVNAYFLALFTSTKYFIDFCKACSGGTTGRHYLDENKFLNAKIPLPPLKIQKQIVAKIESIKAQIKALQVEEKRLKDEIEAYIYIALGLEKKQEAQRQKVFIVRFKDLDRWNTRHNQSIAINLCHTDSTPCHTDTTSTCHTNSPTHHSNPLSCHTEAIAEVSTNIESKFVIMSEANNLKTIKSKRDFDTLSLRGEAKAFHNPQNNIKADFTESMDCHDFATQNLAMTGLDLKALLDSIPTPPKEGWEVKTLGEICEKITDGTHKTPKYELSGIPFLSIQNISKGYFDLSNVKYISQDEHNNLSKRCNPKLNDILFCRIGTLGKAIKNTLNFDFSIFVSLALIRLKDESMVDYVVNVLNCGYIADWINENKVNGVHTSKINLNTLHTLPIPIPPLSVQEKIVTHIQKIESSIAATQEKIKALELELERYIESTL</sequence>
<evidence type="ECO:0000256" key="4">
    <source>
        <dbReference type="SAM" id="Coils"/>
    </source>
</evidence>
<keyword evidence="2" id="KW-0680">Restriction system</keyword>
<feature type="coiled-coil region" evidence="4">
    <location>
        <begin position="532"/>
        <end position="559"/>
    </location>
</feature>
<proteinExistence type="inferred from homology"/>
<name>A0A377J6K2_9HELI</name>
<dbReference type="REBASE" id="431489">
    <property type="entry name" value="S.Hca12410ORF1764P"/>
</dbReference>
<dbReference type="GO" id="GO:0003677">
    <property type="term" value="F:DNA binding"/>
    <property type="evidence" value="ECO:0007669"/>
    <property type="project" value="UniProtKB-KW"/>
</dbReference>
<accession>A0A377J6K2</accession>
<evidence type="ECO:0000313" key="6">
    <source>
        <dbReference type="EMBL" id="STO97925.1"/>
    </source>
</evidence>
<feature type="domain" description="Type I restriction modification DNA specificity" evidence="5">
    <location>
        <begin position="372"/>
        <end position="550"/>
    </location>
</feature>
<feature type="coiled-coil region" evidence="4">
    <location>
        <begin position="179"/>
        <end position="206"/>
    </location>
</feature>
<dbReference type="InterPro" id="IPR000055">
    <property type="entry name" value="Restrct_endonuc_typeI_TRD"/>
</dbReference>
<gene>
    <name evidence="6" type="ORF">NCTC12410_01766</name>
</gene>
<keyword evidence="3" id="KW-0238">DNA-binding</keyword>
<comment type="similarity">
    <text evidence="1">Belongs to the type-I restriction system S methylase family.</text>
</comment>
<dbReference type="AlphaFoldDB" id="A0A377J6K2"/>
<evidence type="ECO:0000256" key="2">
    <source>
        <dbReference type="ARBA" id="ARBA00022747"/>
    </source>
</evidence>
<protein>
    <submittedName>
        <fullName evidence="6">TypeI R-M system specificity subunit</fullName>
    </submittedName>
</protein>
<dbReference type="SUPFAM" id="SSF116734">
    <property type="entry name" value="DNA methylase specificity domain"/>
    <property type="match status" value="2"/>
</dbReference>
<dbReference type="PANTHER" id="PTHR30408">
    <property type="entry name" value="TYPE-1 RESTRICTION ENZYME ECOKI SPECIFICITY PROTEIN"/>
    <property type="match status" value="1"/>
</dbReference>
<dbReference type="Pfam" id="PF01420">
    <property type="entry name" value="Methylase_S"/>
    <property type="match status" value="2"/>
</dbReference>
<evidence type="ECO:0000256" key="3">
    <source>
        <dbReference type="ARBA" id="ARBA00023125"/>
    </source>
</evidence>
<dbReference type="InterPro" id="IPR052021">
    <property type="entry name" value="Type-I_RS_S_subunit"/>
</dbReference>
<dbReference type="OrthoDB" id="5318908at2"/>
<reference evidence="6 7" key="1">
    <citation type="submission" date="2018-06" db="EMBL/GenBank/DDBJ databases">
        <authorList>
            <consortium name="Pathogen Informatics"/>
            <person name="Doyle S."/>
        </authorList>
    </citation>
    <scope>NUCLEOTIDE SEQUENCE [LARGE SCALE GENOMIC DNA]</scope>
    <source>
        <strain evidence="6 7">NCTC12410</strain>
    </source>
</reference>